<gene>
    <name evidence="1" type="ORF">AVEN_249531_1</name>
</gene>
<evidence type="ECO:0000313" key="2">
    <source>
        <dbReference type="Proteomes" id="UP000499080"/>
    </source>
</evidence>
<organism evidence="1 2">
    <name type="scientific">Araneus ventricosus</name>
    <name type="common">Orbweaver spider</name>
    <name type="synonym">Epeira ventricosa</name>
    <dbReference type="NCBI Taxonomy" id="182803"/>
    <lineage>
        <taxon>Eukaryota</taxon>
        <taxon>Metazoa</taxon>
        <taxon>Ecdysozoa</taxon>
        <taxon>Arthropoda</taxon>
        <taxon>Chelicerata</taxon>
        <taxon>Arachnida</taxon>
        <taxon>Araneae</taxon>
        <taxon>Araneomorphae</taxon>
        <taxon>Entelegynae</taxon>
        <taxon>Araneoidea</taxon>
        <taxon>Araneidae</taxon>
        <taxon>Araneus</taxon>
    </lineage>
</organism>
<keyword evidence="2" id="KW-1185">Reference proteome</keyword>
<comment type="caution">
    <text evidence="1">The sequence shown here is derived from an EMBL/GenBank/DDBJ whole genome shotgun (WGS) entry which is preliminary data.</text>
</comment>
<dbReference type="EMBL" id="BGPR01017123">
    <property type="protein sequence ID" value="GBN75177.1"/>
    <property type="molecule type" value="Genomic_DNA"/>
</dbReference>
<evidence type="ECO:0000313" key="1">
    <source>
        <dbReference type="EMBL" id="GBN75177.1"/>
    </source>
</evidence>
<protein>
    <submittedName>
        <fullName evidence="1">Uncharacterized protein</fullName>
    </submittedName>
</protein>
<proteinExistence type="predicted"/>
<name>A0A4Y2RHB2_ARAVE</name>
<dbReference type="AlphaFoldDB" id="A0A4Y2RHB2"/>
<accession>A0A4Y2RHB2</accession>
<sequence>MKTNVHCAVLHSGEPLFCSNKQQFTACPYFGLTSQIMMRKVSFLVRGLVILKSHFEAVRQLFWDGPHNFELLSDDGDNTAALLSKLPKYTSGKALAGQQHLQ</sequence>
<reference evidence="1 2" key="1">
    <citation type="journal article" date="2019" name="Sci. Rep.">
        <title>Orb-weaving spider Araneus ventricosus genome elucidates the spidroin gene catalogue.</title>
        <authorList>
            <person name="Kono N."/>
            <person name="Nakamura H."/>
            <person name="Ohtoshi R."/>
            <person name="Moran D.A.P."/>
            <person name="Shinohara A."/>
            <person name="Yoshida Y."/>
            <person name="Fujiwara M."/>
            <person name="Mori M."/>
            <person name="Tomita M."/>
            <person name="Arakawa K."/>
        </authorList>
    </citation>
    <scope>NUCLEOTIDE SEQUENCE [LARGE SCALE GENOMIC DNA]</scope>
</reference>
<dbReference type="Proteomes" id="UP000499080">
    <property type="component" value="Unassembled WGS sequence"/>
</dbReference>